<dbReference type="RefSeq" id="WP_149567012.1">
    <property type="nucleotide sequence ID" value="NZ_CP035807.1"/>
</dbReference>
<dbReference type="KEGG" id="sper:EW093_03240"/>
<dbReference type="Proteomes" id="UP000323824">
    <property type="component" value="Chromosome"/>
</dbReference>
<dbReference type="OrthoDB" id="9810247at2"/>
<reference evidence="1 2" key="1">
    <citation type="submission" date="2019-02" db="EMBL/GenBank/DDBJ databases">
        <authorList>
            <person name="Fomenkov A."/>
            <person name="Dubinina G."/>
            <person name="Grabovich M."/>
            <person name="Vincze T."/>
            <person name="Roberts R.J."/>
        </authorList>
    </citation>
    <scope>NUCLEOTIDE SEQUENCE [LARGE SCALE GENOMIC DNA]</scope>
    <source>
        <strain evidence="1 2">P</strain>
    </source>
</reference>
<sequence>MKTFSTKPSILERQEVISCPVCKDDKFIDFWDMDREYSYKKCCNCSLIYQNPQPVASDVTSRYDDDYFEYEIENEDSFLNLMILGLKDVSFDFNPVMERKKKILDIGCATGLFLSHMKELGWETYGVEVCKGAAEYGNRVRGVNIFNGTLNEAPIEKESLDVIHLSHVIEHINNPDDFVKDIYSLLKPGGVIYCTTPNISGFQAKLFKDKWRSVIPDHLILFSIKTLKRLFTQNNFKVERHKTWGGLCANSGYHKLIKLLLDRLAKPLGFGDVVIIKAVKPIYIDP</sequence>
<dbReference type="PANTHER" id="PTHR43861:SF6">
    <property type="entry name" value="METHYLTRANSFERASE TYPE 11"/>
    <property type="match status" value="1"/>
</dbReference>
<dbReference type="EMBL" id="CP035807">
    <property type="protein sequence ID" value="QEN03754.1"/>
    <property type="molecule type" value="Genomic_DNA"/>
</dbReference>
<proteinExistence type="predicted"/>
<dbReference type="GO" id="GO:0008168">
    <property type="term" value="F:methyltransferase activity"/>
    <property type="evidence" value="ECO:0007669"/>
    <property type="project" value="UniProtKB-KW"/>
</dbReference>
<evidence type="ECO:0000313" key="2">
    <source>
        <dbReference type="Proteomes" id="UP000323824"/>
    </source>
</evidence>
<dbReference type="GO" id="GO:0032259">
    <property type="term" value="P:methylation"/>
    <property type="evidence" value="ECO:0007669"/>
    <property type="project" value="UniProtKB-KW"/>
</dbReference>
<dbReference type="PANTHER" id="PTHR43861">
    <property type="entry name" value="TRANS-ACONITATE 2-METHYLTRANSFERASE-RELATED"/>
    <property type="match status" value="1"/>
</dbReference>
<keyword evidence="2" id="KW-1185">Reference proteome</keyword>
<dbReference type="AlphaFoldDB" id="A0A5C1QAR7"/>
<keyword evidence="1" id="KW-0489">Methyltransferase</keyword>
<dbReference type="InterPro" id="IPR029063">
    <property type="entry name" value="SAM-dependent_MTases_sf"/>
</dbReference>
<protein>
    <submittedName>
        <fullName evidence="1">Class I SAM-dependent methyltransferase</fullName>
    </submittedName>
</protein>
<name>A0A5C1QAR7_9SPIO</name>
<dbReference type="SUPFAM" id="SSF53335">
    <property type="entry name" value="S-adenosyl-L-methionine-dependent methyltransferases"/>
    <property type="match status" value="1"/>
</dbReference>
<keyword evidence="1" id="KW-0808">Transferase</keyword>
<organism evidence="1 2">
    <name type="scientific">Thiospirochaeta perfilievii</name>
    <dbReference type="NCBI Taxonomy" id="252967"/>
    <lineage>
        <taxon>Bacteria</taxon>
        <taxon>Pseudomonadati</taxon>
        <taxon>Spirochaetota</taxon>
        <taxon>Spirochaetia</taxon>
        <taxon>Spirochaetales</taxon>
        <taxon>Spirochaetaceae</taxon>
        <taxon>Thiospirochaeta</taxon>
    </lineage>
</organism>
<reference evidence="1 2" key="2">
    <citation type="submission" date="2019-09" db="EMBL/GenBank/DDBJ databases">
        <title>Complete Genome Sequence and Methylome Analysis of free living Spirochaetas.</title>
        <authorList>
            <person name="Leshcheva N."/>
            <person name="Mikheeva N."/>
        </authorList>
    </citation>
    <scope>NUCLEOTIDE SEQUENCE [LARGE SCALE GENOMIC DNA]</scope>
    <source>
        <strain evidence="1 2">P</strain>
    </source>
</reference>
<evidence type="ECO:0000313" key="1">
    <source>
        <dbReference type="EMBL" id="QEN03754.1"/>
    </source>
</evidence>
<accession>A0A5C1QAR7</accession>
<dbReference type="CDD" id="cd02440">
    <property type="entry name" value="AdoMet_MTases"/>
    <property type="match status" value="1"/>
</dbReference>
<dbReference type="Pfam" id="PF13489">
    <property type="entry name" value="Methyltransf_23"/>
    <property type="match status" value="1"/>
</dbReference>
<dbReference type="Gene3D" id="3.40.50.150">
    <property type="entry name" value="Vaccinia Virus protein VP39"/>
    <property type="match status" value="1"/>
</dbReference>
<gene>
    <name evidence="1" type="ORF">EW093_03240</name>
</gene>